<sequence length="126" mass="13436">MTGRHTGDGIPARRTRPFALAGTPARSDAVRITMNSLVTAAVPAEATNTLPDEWRAVLAVCHSAPAQTVIVTELAARLHVFVTPLSAMLGELLARGLITHQPAESADHASNIHLLHRVRDGLARKL</sequence>
<keyword evidence="2" id="KW-1185">Reference proteome</keyword>
<comment type="caution">
    <text evidence="1">The sequence shown here is derived from an EMBL/GenBank/DDBJ whole genome shotgun (WGS) entry which is preliminary data.</text>
</comment>
<organism evidence="1 2">
    <name type="scientific">Yinghuangia aomiensis</name>
    <dbReference type="NCBI Taxonomy" id="676205"/>
    <lineage>
        <taxon>Bacteria</taxon>
        <taxon>Bacillati</taxon>
        <taxon>Actinomycetota</taxon>
        <taxon>Actinomycetes</taxon>
        <taxon>Kitasatosporales</taxon>
        <taxon>Streptomycetaceae</taxon>
        <taxon>Yinghuangia</taxon>
    </lineage>
</organism>
<dbReference type="RefSeq" id="WP_345677788.1">
    <property type="nucleotide sequence ID" value="NZ_BAABHS010000017.1"/>
</dbReference>
<reference evidence="2" key="1">
    <citation type="journal article" date="2019" name="Int. J. Syst. Evol. Microbiol.">
        <title>The Global Catalogue of Microorganisms (GCM) 10K type strain sequencing project: providing services to taxonomists for standard genome sequencing and annotation.</title>
        <authorList>
            <consortium name="The Broad Institute Genomics Platform"/>
            <consortium name="The Broad Institute Genome Sequencing Center for Infectious Disease"/>
            <person name="Wu L."/>
            <person name="Ma J."/>
        </authorList>
    </citation>
    <scope>NUCLEOTIDE SEQUENCE [LARGE SCALE GENOMIC DNA]</scope>
    <source>
        <strain evidence="2">JCM 17986</strain>
    </source>
</reference>
<dbReference type="PANTHER" id="PTHR36221:SF1">
    <property type="entry name" value="DUF742 DOMAIN-CONTAINING PROTEIN"/>
    <property type="match status" value="1"/>
</dbReference>
<gene>
    <name evidence="1" type="ORF">GCM10023205_48920</name>
</gene>
<dbReference type="Proteomes" id="UP001500466">
    <property type="component" value="Unassembled WGS sequence"/>
</dbReference>
<dbReference type="InterPro" id="IPR036388">
    <property type="entry name" value="WH-like_DNA-bd_sf"/>
</dbReference>
<proteinExistence type="predicted"/>
<evidence type="ECO:0008006" key="3">
    <source>
        <dbReference type="Google" id="ProtNLM"/>
    </source>
</evidence>
<name>A0ABP9HQ56_9ACTN</name>
<dbReference type="InterPro" id="IPR007995">
    <property type="entry name" value="DUF742"/>
</dbReference>
<dbReference type="SUPFAM" id="SSF46785">
    <property type="entry name" value="Winged helix' DNA-binding domain"/>
    <property type="match status" value="1"/>
</dbReference>
<accession>A0ABP9HQ56</accession>
<dbReference type="InterPro" id="IPR036390">
    <property type="entry name" value="WH_DNA-bd_sf"/>
</dbReference>
<dbReference type="EMBL" id="BAABHS010000017">
    <property type="protein sequence ID" value="GAA4976081.1"/>
    <property type="molecule type" value="Genomic_DNA"/>
</dbReference>
<evidence type="ECO:0000313" key="1">
    <source>
        <dbReference type="EMBL" id="GAA4976081.1"/>
    </source>
</evidence>
<dbReference type="Gene3D" id="1.10.10.10">
    <property type="entry name" value="Winged helix-like DNA-binding domain superfamily/Winged helix DNA-binding domain"/>
    <property type="match status" value="1"/>
</dbReference>
<dbReference type="PANTHER" id="PTHR36221">
    <property type="entry name" value="DUF742 DOMAIN-CONTAINING PROTEIN"/>
    <property type="match status" value="1"/>
</dbReference>
<evidence type="ECO:0000313" key="2">
    <source>
        <dbReference type="Proteomes" id="UP001500466"/>
    </source>
</evidence>
<protein>
    <recommendedName>
        <fullName evidence="3">DUF742 domain-containing protein</fullName>
    </recommendedName>
</protein>
<dbReference type="Pfam" id="PF05331">
    <property type="entry name" value="DUF742"/>
    <property type="match status" value="1"/>
</dbReference>